<dbReference type="AlphaFoldDB" id="A0A264VNK1"/>
<sequence length="93" mass="10354">MSQKEFAVGDEVTWTSQAQGYEREKTGTVVAVLKPHANFTNKHRESFPDLFKSAGVGYPRDEISYVVSVPQGKTGKAKPKHYWPRTSALKAAK</sequence>
<reference evidence="3 4" key="1">
    <citation type="submission" date="2017-07" db="EMBL/GenBank/DDBJ databases">
        <title>blaIMP-27 on transferable plasmids in Proteus mirabilis and Providencia rettgeri.</title>
        <authorList>
            <person name="Potter R."/>
        </authorList>
    </citation>
    <scope>NUCLEOTIDE SEQUENCE [LARGE SCALE GENOMIC DNA]</scope>
    <source>
        <strain evidence="3 4">PR1</strain>
    </source>
</reference>
<reference evidence="2" key="2">
    <citation type="submission" date="2019-02" db="EMBL/GenBank/DDBJ databases">
        <title>Genomic characterization of isolates from hospital effluents in KZN, South Africa.</title>
        <authorList>
            <person name="Ntshobeni N."/>
            <person name="Allam M."/>
            <person name="Ismail A."/>
            <person name="Amoako D."/>
            <person name="Essack S."/>
            <person name="Chenia H."/>
        </authorList>
    </citation>
    <scope>NUCLEOTIDE SEQUENCE</scope>
    <source>
        <strain evidence="2">AFE97_S1</strain>
    </source>
</reference>
<evidence type="ECO:0000313" key="4">
    <source>
        <dbReference type="Proteomes" id="UP000216001"/>
    </source>
</evidence>
<feature type="region of interest" description="Disordered" evidence="1">
    <location>
        <begin position="72"/>
        <end position="93"/>
    </location>
</feature>
<evidence type="ECO:0000313" key="2">
    <source>
        <dbReference type="EMBL" id="MBX6983027.1"/>
    </source>
</evidence>
<protein>
    <recommendedName>
        <fullName evidence="5">Hypervirulence associated protein TUDOR domain-containing protein</fullName>
    </recommendedName>
</protein>
<dbReference type="Proteomes" id="UP000824410">
    <property type="component" value="Unassembled WGS sequence"/>
</dbReference>
<dbReference type="RefSeq" id="WP_094962654.1">
    <property type="nucleotide sequence ID" value="NZ_NOWC01000029.1"/>
</dbReference>
<dbReference type="EMBL" id="NOWC01000029">
    <property type="protein sequence ID" value="OZS72920.1"/>
    <property type="molecule type" value="Genomic_DNA"/>
</dbReference>
<organism evidence="3 4">
    <name type="scientific">Providencia rettgeri</name>
    <dbReference type="NCBI Taxonomy" id="587"/>
    <lineage>
        <taxon>Bacteria</taxon>
        <taxon>Pseudomonadati</taxon>
        <taxon>Pseudomonadota</taxon>
        <taxon>Gammaproteobacteria</taxon>
        <taxon>Enterobacterales</taxon>
        <taxon>Morganellaceae</taxon>
        <taxon>Providencia</taxon>
    </lineage>
</organism>
<evidence type="ECO:0008006" key="5">
    <source>
        <dbReference type="Google" id="ProtNLM"/>
    </source>
</evidence>
<dbReference type="EMBL" id="SHDO01000048">
    <property type="protein sequence ID" value="MBX6983027.1"/>
    <property type="molecule type" value="Genomic_DNA"/>
</dbReference>
<evidence type="ECO:0000256" key="1">
    <source>
        <dbReference type="SAM" id="MobiDB-lite"/>
    </source>
</evidence>
<comment type="caution">
    <text evidence="3">The sequence shown here is derived from an EMBL/GenBank/DDBJ whole genome shotgun (WGS) entry which is preliminary data.</text>
</comment>
<evidence type="ECO:0000313" key="3">
    <source>
        <dbReference type="EMBL" id="OZS72920.1"/>
    </source>
</evidence>
<accession>A0A264VNK1</accession>
<name>A0A264VNK1_PRORE</name>
<dbReference type="Proteomes" id="UP000216001">
    <property type="component" value="Unassembled WGS sequence"/>
</dbReference>
<proteinExistence type="predicted"/>
<gene>
    <name evidence="3" type="ORF">CHI95_19775</name>
    <name evidence="2" type="ORF">EX242_22560</name>
</gene>